<dbReference type="Pfam" id="PF17820">
    <property type="entry name" value="PDZ_6"/>
    <property type="match status" value="1"/>
</dbReference>
<keyword evidence="2" id="KW-0175">Coiled coil</keyword>
<dbReference type="Gene3D" id="2.30.42.10">
    <property type="match status" value="2"/>
</dbReference>
<dbReference type="KEGG" id="pbor:BSF38_03506"/>
<dbReference type="Pfam" id="PF13180">
    <property type="entry name" value="PDZ_2"/>
    <property type="match status" value="1"/>
</dbReference>
<protein>
    <recommendedName>
        <fullName evidence="3">PDZ domain-containing protein</fullName>
    </recommendedName>
</protein>
<keyword evidence="5" id="KW-1185">Reference proteome</keyword>
<evidence type="ECO:0000259" key="3">
    <source>
        <dbReference type="PROSITE" id="PS50106"/>
    </source>
</evidence>
<dbReference type="Proteomes" id="UP000186309">
    <property type="component" value="Chromosome"/>
</dbReference>
<dbReference type="SMART" id="SM00228">
    <property type="entry name" value="PDZ"/>
    <property type="match status" value="2"/>
</dbReference>
<dbReference type="InterPro" id="IPR004387">
    <property type="entry name" value="Pept_M50_Zn"/>
</dbReference>
<dbReference type="GO" id="GO:0006508">
    <property type="term" value="P:proteolysis"/>
    <property type="evidence" value="ECO:0007669"/>
    <property type="project" value="InterPro"/>
</dbReference>
<dbReference type="SUPFAM" id="SSF50156">
    <property type="entry name" value="PDZ domain-like"/>
    <property type="match status" value="2"/>
</dbReference>
<feature type="coiled-coil region" evidence="2">
    <location>
        <begin position="339"/>
        <end position="366"/>
    </location>
</feature>
<dbReference type="PANTHER" id="PTHR42837:SF2">
    <property type="entry name" value="MEMBRANE METALLOPROTEASE ARASP2, CHLOROPLASTIC-RELATED"/>
    <property type="match status" value="1"/>
</dbReference>
<dbReference type="GO" id="GO:0016020">
    <property type="term" value="C:membrane"/>
    <property type="evidence" value="ECO:0007669"/>
    <property type="project" value="InterPro"/>
</dbReference>
<dbReference type="RefSeq" id="WP_168189403.1">
    <property type="nucleotide sequence ID" value="NZ_CP019082.1"/>
</dbReference>
<feature type="domain" description="PDZ" evidence="3">
    <location>
        <begin position="177"/>
        <end position="243"/>
    </location>
</feature>
<organism evidence="4 5">
    <name type="scientific">Paludisphaera borealis</name>
    <dbReference type="NCBI Taxonomy" id="1387353"/>
    <lineage>
        <taxon>Bacteria</taxon>
        <taxon>Pseudomonadati</taxon>
        <taxon>Planctomycetota</taxon>
        <taxon>Planctomycetia</taxon>
        <taxon>Isosphaerales</taxon>
        <taxon>Isosphaeraceae</taxon>
        <taxon>Paludisphaera</taxon>
    </lineage>
</organism>
<dbReference type="InterPro" id="IPR041489">
    <property type="entry name" value="PDZ_6"/>
</dbReference>
<accession>A0A1U7CSQ4</accession>
<dbReference type="PANTHER" id="PTHR42837">
    <property type="entry name" value="REGULATOR OF SIGMA-E PROTEASE RSEP"/>
    <property type="match status" value="1"/>
</dbReference>
<dbReference type="InterPro" id="IPR001478">
    <property type="entry name" value="PDZ"/>
</dbReference>
<proteinExistence type="predicted"/>
<evidence type="ECO:0000256" key="1">
    <source>
        <dbReference type="ARBA" id="ARBA00001947"/>
    </source>
</evidence>
<name>A0A1U7CSQ4_9BACT</name>
<comment type="cofactor">
    <cofactor evidence="1">
        <name>Zn(2+)</name>
        <dbReference type="ChEBI" id="CHEBI:29105"/>
    </cofactor>
</comment>
<evidence type="ECO:0000313" key="5">
    <source>
        <dbReference type="Proteomes" id="UP000186309"/>
    </source>
</evidence>
<dbReference type="InterPro" id="IPR036034">
    <property type="entry name" value="PDZ_sf"/>
</dbReference>
<dbReference type="GO" id="GO:0004222">
    <property type="term" value="F:metalloendopeptidase activity"/>
    <property type="evidence" value="ECO:0007669"/>
    <property type="project" value="InterPro"/>
</dbReference>
<dbReference type="EMBL" id="CP019082">
    <property type="protein sequence ID" value="APW61974.1"/>
    <property type="molecule type" value="Genomic_DNA"/>
</dbReference>
<gene>
    <name evidence="4" type="ORF">BSF38_03506</name>
</gene>
<evidence type="ECO:0000256" key="2">
    <source>
        <dbReference type="SAM" id="Coils"/>
    </source>
</evidence>
<reference evidence="5" key="1">
    <citation type="submission" date="2016-12" db="EMBL/GenBank/DDBJ databases">
        <title>Comparative genomics of four Isosphaeraceae planctomycetes: a common pool of plasmids and glycoside hydrolase genes.</title>
        <authorList>
            <person name="Ivanova A."/>
        </authorList>
    </citation>
    <scope>NUCLEOTIDE SEQUENCE [LARGE SCALE GENOMIC DNA]</scope>
    <source>
        <strain evidence="5">PX4</strain>
    </source>
</reference>
<dbReference type="AlphaFoldDB" id="A0A1U7CSQ4"/>
<dbReference type="PROSITE" id="PS50106">
    <property type="entry name" value="PDZ"/>
    <property type="match status" value="1"/>
</dbReference>
<sequence>MLRLLLFPLVASILAPLPVDDEPKPATVEVLLNQNGVEVKEDVKGPPTASSFIYYPQNYATTNYAPAGTVFTGAGQAFTIDLNPDSDLKLVAPDDALRAQLKLPRGRGLVATSVRVHGPAWEAGVRENDILMTLDDVYLDKPEDLEQKLKQAGDKRLTLSLLRKGMTVDLNVQPEVRITLGPVPSETTTFWIGVNVAALEPALRAQLDIPDHQGLVVTAVADGSPAAKSDLKVNDVILTVAGKLQMDQGGLSEVVQKNGDKPLAIEYLRERMRHTTQITPEKKATKFRVTRVREPFLGATVMRPGVVQNDASASFAWRQAVGHYRDELSKHNPKSVAGVDASARRIDEMASEIKELRQAIDGLRKALEDRK</sequence>
<evidence type="ECO:0000313" key="4">
    <source>
        <dbReference type="EMBL" id="APW61974.1"/>
    </source>
</evidence>
<dbReference type="STRING" id="1387353.BSF38_03506"/>